<dbReference type="Gramene" id="TKV98287">
    <property type="protein sequence ID" value="TKV98287"/>
    <property type="gene ID" value="SEVIR_9G549900v2"/>
</dbReference>
<organism evidence="1 2">
    <name type="scientific">Setaria viridis</name>
    <name type="common">Green bristlegrass</name>
    <name type="synonym">Setaria italica subsp. viridis</name>
    <dbReference type="NCBI Taxonomy" id="4556"/>
    <lineage>
        <taxon>Eukaryota</taxon>
        <taxon>Viridiplantae</taxon>
        <taxon>Streptophyta</taxon>
        <taxon>Embryophyta</taxon>
        <taxon>Tracheophyta</taxon>
        <taxon>Spermatophyta</taxon>
        <taxon>Magnoliopsida</taxon>
        <taxon>Liliopsida</taxon>
        <taxon>Poales</taxon>
        <taxon>Poaceae</taxon>
        <taxon>PACMAD clade</taxon>
        <taxon>Panicoideae</taxon>
        <taxon>Panicodae</taxon>
        <taxon>Paniceae</taxon>
        <taxon>Cenchrinae</taxon>
        <taxon>Setaria</taxon>
    </lineage>
</organism>
<dbReference type="EMBL" id="CM016560">
    <property type="protein sequence ID" value="TKV98287.1"/>
    <property type="molecule type" value="Genomic_DNA"/>
</dbReference>
<name>A0A4U6T8R9_SETVI</name>
<reference evidence="1" key="1">
    <citation type="submission" date="2019-03" db="EMBL/GenBank/DDBJ databases">
        <title>WGS assembly of Setaria viridis.</title>
        <authorList>
            <person name="Huang P."/>
            <person name="Jenkins J."/>
            <person name="Grimwood J."/>
            <person name="Barry K."/>
            <person name="Healey A."/>
            <person name="Mamidi S."/>
            <person name="Sreedasyam A."/>
            <person name="Shu S."/>
            <person name="Feldman M."/>
            <person name="Wu J."/>
            <person name="Yu Y."/>
            <person name="Chen C."/>
            <person name="Johnson J."/>
            <person name="Rokhsar D."/>
            <person name="Baxter I."/>
            <person name="Schmutz J."/>
            <person name="Brutnell T."/>
            <person name="Kellogg E."/>
        </authorList>
    </citation>
    <scope>NUCLEOTIDE SEQUENCE [LARGE SCALE GENOMIC DNA]</scope>
</reference>
<keyword evidence="2" id="KW-1185">Reference proteome</keyword>
<protein>
    <submittedName>
        <fullName evidence="1">Uncharacterized protein</fullName>
    </submittedName>
</protein>
<accession>A0A4U6T8R9</accession>
<evidence type="ECO:0000313" key="1">
    <source>
        <dbReference type="EMBL" id="TKV98287.1"/>
    </source>
</evidence>
<dbReference type="AlphaFoldDB" id="A0A4U6T8R9"/>
<dbReference type="Proteomes" id="UP000298652">
    <property type="component" value="Chromosome 9"/>
</dbReference>
<gene>
    <name evidence="1" type="ORF">SEVIR_9G549900v2</name>
</gene>
<evidence type="ECO:0000313" key="2">
    <source>
        <dbReference type="Proteomes" id="UP000298652"/>
    </source>
</evidence>
<proteinExistence type="predicted"/>
<sequence>MSPRGGTAGWARLRWRRKEGGRCGRVGRALGLDGLCLGGPHVFVRSCCRAVRVRRPMGYTPHGGGVESRDLRRRGGVAVCVAPLSLELSFTSGKLGLGTRPSCVCRGSTRVRGGTEGRYTCIC</sequence>